<evidence type="ECO:0000256" key="3">
    <source>
        <dbReference type="RuleBase" id="RU000363"/>
    </source>
</evidence>
<dbReference type="AlphaFoldDB" id="A0A158JYI2"/>
<keyword evidence="4" id="KW-0472">Membrane</keyword>
<dbReference type="Proteomes" id="UP000054717">
    <property type="component" value="Unassembled WGS sequence"/>
</dbReference>
<dbReference type="EMBL" id="FCNZ02000023">
    <property type="protein sequence ID" value="SAL73962.1"/>
    <property type="molecule type" value="Genomic_DNA"/>
</dbReference>
<evidence type="ECO:0000256" key="1">
    <source>
        <dbReference type="ARBA" id="ARBA00006484"/>
    </source>
</evidence>
<dbReference type="InterPro" id="IPR002347">
    <property type="entry name" value="SDR_fam"/>
</dbReference>
<evidence type="ECO:0000313" key="6">
    <source>
        <dbReference type="Proteomes" id="UP000054717"/>
    </source>
</evidence>
<organism evidence="5 6">
    <name type="scientific">Caballeronia telluris</name>
    <dbReference type="NCBI Taxonomy" id="326475"/>
    <lineage>
        <taxon>Bacteria</taxon>
        <taxon>Pseudomonadati</taxon>
        <taxon>Pseudomonadota</taxon>
        <taxon>Betaproteobacteria</taxon>
        <taxon>Burkholderiales</taxon>
        <taxon>Burkholderiaceae</taxon>
        <taxon>Caballeronia</taxon>
    </lineage>
</organism>
<accession>A0A158JYI2</accession>
<gene>
    <name evidence="5" type="ORF">AWB66_04924</name>
</gene>
<dbReference type="SUPFAM" id="SSF51735">
    <property type="entry name" value="NAD(P)-binding Rossmann-fold domains"/>
    <property type="match status" value="1"/>
</dbReference>
<dbReference type="GO" id="GO:0032787">
    <property type="term" value="P:monocarboxylic acid metabolic process"/>
    <property type="evidence" value="ECO:0007669"/>
    <property type="project" value="UniProtKB-ARBA"/>
</dbReference>
<dbReference type="PANTHER" id="PTHR42879">
    <property type="entry name" value="3-OXOACYL-(ACYL-CARRIER-PROTEIN) REDUCTASE"/>
    <property type="match status" value="1"/>
</dbReference>
<dbReference type="InterPro" id="IPR050259">
    <property type="entry name" value="SDR"/>
</dbReference>
<comment type="similarity">
    <text evidence="1 3">Belongs to the short-chain dehydrogenases/reductases (SDR) family.</text>
</comment>
<dbReference type="GO" id="GO:0016491">
    <property type="term" value="F:oxidoreductase activity"/>
    <property type="evidence" value="ECO:0007669"/>
    <property type="project" value="UniProtKB-KW"/>
</dbReference>
<dbReference type="RefSeq" id="WP_087632707.1">
    <property type="nucleotide sequence ID" value="NZ_FCNZ02000023.1"/>
</dbReference>
<dbReference type="Pfam" id="PF00106">
    <property type="entry name" value="adh_short"/>
    <property type="match status" value="1"/>
</dbReference>
<dbReference type="CDD" id="cd05233">
    <property type="entry name" value="SDR_c"/>
    <property type="match status" value="1"/>
</dbReference>
<keyword evidence="4" id="KW-1133">Transmembrane helix</keyword>
<evidence type="ECO:0000256" key="4">
    <source>
        <dbReference type="SAM" id="Phobius"/>
    </source>
</evidence>
<dbReference type="FunFam" id="3.40.50.720:FF:000173">
    <property type="entry name" value="3-oxoacyl-[acyl-carrier protein] reductase"/>
    <property type="match status" value="1"/>
</dbReference>
<proteinExistence type="inferred from homology"/>
<dbReference type="PANTHER" id="PTHR42879:SF2">
    <property type="entry name" value="3-OXOACYL-[ACYL-CARRIER-PROTEIN] REDUCTASE FABG"/>
    <property type="match status" value="1"/>
</dbReference>
<evidence type="ECO:0000313" key="5">
    <source>
        <dbReference type="EMBL" id="SAL73962.1"/>
    </source>
</evidence>
<evidence type="ECO:0000256" key="2">
    <source>
        <dbReference type="ARBA" id="ARBA00023002"/>
    </source>
</evidence>
<dbReference type="InterPro" id="IPR036291">
    <property type="entry name" value="NAD(P)-bd_dom_sf"/>
</dbReference>
<name>A0A158JYI2_9BURK</name>
<dbReference type="Gene3D" id="3.40.50.720">
    <property type="entry name" value="NAD(P)-binding Rossmann-like Domain"/>
    <property type="match status" value="1"/>
</dbReference>
<sequence>MTASFSLDGRRAVVTGAASGIGAAIAMAYAAAGARLVLADRDAGRLAQRAEACRALGVAVETVHADVGVEADTARIVDTCIEAFGGIDILVNNAGMLTQARCTDLTTPMWDEMMRVDLRSVFLCTRRALPSMIAQNWGRVINVASQLGIKGGAELCHYSAAKAGVIGFTKSLALEVAPDNVLVNAIAPGPIETALVDGISAAWKQAKSAELPLRRFGRPEEVAPAAVLLASDPGGNLFVGQTLGPNSGDVMP</sequence>
<keyword evidence="4" id="KW-0812">Transmembrane</keyword>
<keyword evidence="2" id="KW-0560">Oxidoreductase</keyword>
<comment type="caution">
    <text evidence="5">The sequence shown here is derived from an EMBL/GenBank/DDBJ whole genome shotgun (WGS) entry which is preliminary data.</text>
</comment>
<dbReference type="PRINTS" id="PR00081">
    <property type="entry name" value="GDHRDH"/>
</dbReference>
<feature type="transmembrane region" description="Helical" evidence="4">
    <location>
        <begin position="12"/>
        <end position="38"/>
    </location>
</feature>
<dbReference type="STRING" id="326475.AWB66_04924"/>
<dbReference type="PROSITE" id="PS00061">
    <property type="entry name" value="ADH_SHORT"/>
    <property type="match status" value="1"/>
</dbReference>
<dbReference type="PRINTS" id="PR00080">
    <property type="entry name" value="SDRFAMILY"/>
</dbReference>
<dbReference type="InterPro" id="IPR020904">
    <property type="entry name" value="Sc_DH/Rdtase_CS"/>
</dbReference>
<protein>
    <submittedName>
        <fullName evidence="5">3-oxoacyl-[acyl-carrier-protein] reductase</fullName>
    </submittedName>
</protein>
<reference evidence="5" key="1">
    <citation type="submission" date="2016-01" db="EMBL/GenBank/DDBJ databases">
        <authorList>
            <person name="Peeters Charlotte."/>
        </authorList>
    </citation>
    <scope>NUCLEOTIDE SEQUENCE</scope>
    <source>
        <strain evidence="5">LMG 22936</strain>
    </source>
</reference>
<keyword evidence="6" id="KW-1185">Reference proteome</keyword>